<proteinExistence type="predicted"/>
<organism evidence="3 4">
    <name type="scientific">Hyaloscypha bicolor E</name>
    <dbReference type="NCBI Taxonomy" id="1095630"/>
    <lineage>
        <taxon>Eukaryota</taxon>
        <taxon>Fungi</taxon>
        <taxon>Dikarya</taxon>
        <taxon>Ascomycota</taxon>
        <taxon>Pezizomycotina</taxon>
        <taxon>Leotiomycetes</taxon>
        <taxon>Helotiales</taxon>
        <taxon>Hyaloscyphaceae</taxon>
        <taxon>Hyaloscypha</taxon>
        <taxon>Hyaloscypha bicolor</taxon>
    </lineage>
</organism>
<evidence type="ECO:0000256" key="2">
    <source>
        <dbReference type="SAM" id="Phobius"/>
    </source>
</evidence>
<dbReference type="AlphaFoldDB" id="A0A2J6SKF6"/>
<feature type="region of interest" description="Disordered" evidence="1">
    <location>
        <begin position="106"/>
        <end position="153"/>
    </location>
</feature>
<feature type="compositionally biased region" description="Low complexity" evidence="1">
    <location>
        <begin position="110"/>
        <end position="153"/>
    </location>
</feature>
<feature type="region of interest" description="Disordered" evidence="1">
    <location>
        <begin position="42"/>
        <end position="65"/>
    </location>
</feature>
<dbReference type="RefSeq" id="XP_024728165.1">
    <property type="nucleotide sequence ID" value="XM_024887487.1"/>
</dbReference>
<reference evidence="3 4" key="1">
    <citation type="submission" date="2016-04" db="EMBL/GenBank/DDBJ databases">
        <title>A degradative enzymes factory behind the ericoid mycorrhizal symbiosis.</title>
        <authorList>
            <consortium name="DOE Joint Genome Institute"/>
            <person name="Martino E."/>
            <person name="Morin E."/>
            <person name="Grelet G."/>
            <person name="Kuo A."/>
            <person name="Kohler A."/>
            <person name="Daghino S."/>
            <person name="Barry K."/>
            <person name="Choi C."/>
            <person name="Cichocki N."/>
            <person name="Clum A."/>
            <person name="Copeland A."/>
            <person name="Hainaut M."/>
            <person name="Haridas S."/>
            <person name="Labutti K."/>
            <person name="Lindquist E."/>
            <person name="Lipzen A."/>
            <person name="Khouja H.-R."/>
            <person name="Murat C."/>
            <person name="Ohm R."/>
            <person name="Olson A."/>
            <person name="Spatafora J."/>
            <person name="Veneault-Fourrey C."/>
            <person name="Henrissat B."/>
            <person name="Grigoriev I."/>
            <person name="Martin F."/>
            <person name="Perotto S."/>
        </authorList>
    </citation>
    <scope>NUCLEOTIDE SEQUENCE [LARGE SCALE GENOMIC DNA]</scope>
    <source>
        <strain evidence="3 4">E</strain>
    </source>
</reference>
<dbReference type="OrthoDB" id="3499003at2759"/>
<evidence type="ECO:0000313" key="3">
    <source>
        <dbReference type="EMBL" id="PMD51261.1"/>
    </source>
</evidence>
<evidence type="ECO:0008006" key="5">
    <source>
        <dbReference type="Google" id="ProtNLM"/>
    </source>
</evidence>
<accession>A0A2J6SKF6</accession>
<protein>
    <recommendedName>
        <fullName evidence="5">Apple domain-containing protein</fullName>
    </recommendedName>
</protein>
<keyword evidence="2" id="KW-0472">Membrane</keyword>
<gene>
    <name evidence="3" type="ORF">K444DRAFT_669130</name>
</gene>
<keyword evidence="2" id="KW-1133">Transmembrane helix</keyword>
<dbReference type="EMBL" id="KZ613912">
    <property type="protein sequence ID" value="PMD51261.1"/>
    <property type="molecule type" value="Genomic_DNA"/>
</dbReference>
<keyword evidence="2" id="KW-0812">Transmembrane</keyword>
<dbReference type="InParanoid" id="A0A2J6SKF6"/>
<evidence type="ECO:0000256" key="1">
    <source>
        <dbReference type="SAM" id="MobiDB-lite"/>
    </source>
</evidence>
<name>A0A2J6SKF6_9HELO</name>
<keyword evidence="4" id="KW-1185">Reference proteome</keyword>
<dbReference type="GeneID" id="36595563"/>
<dbReference type="Proteomes" id="UP000235371">
    <property type="component" value="Unassembled WGS sequence"/>
</dbReference>
<evidence type="ECO:0000313" key="4">
    <source>
        <dbReference type="Proteomes" id="UP000235371"/>
    </source>
</evidence>
<dbReference type="STRING" id="1095630.A0A2J6SKF6"/>
<feature type="transmembrane region" description="Helical" evidence="2">
    <location>
        <begin position="80"/>
        <end position="105"/>
    </location>
</feature>
<sequence length="266" mass="28287">MSSPDGPQIVQPGLEHAPVYSHWYPQAVPIYGLEHAPTPHVWPQNPLPVPQHEKQAATALTGPGSSSDCNKILGLRRVTFFLVLTIALLVIAAAIGGGVAGSMVAKKKSSSNNSPSSGSSSSASSQPSPTVTPTPTISSSTISSFTSTSSSESPTNILGYTGCPGINGTIFTAASGAQFMQYCYFDITGSYVDFQYHSYVNNFDECIGYCDTVNVVGQNTQCKAVAYDYTQIVDYLYCWLKNVTNNLESNAISNIARDYSVVAILI</sequence>